<evidence type="ECO:0000313" key="1">
    <source>
        <dbReference type="EMBL" id="HCY80591.1"/>
    </source>
</evidence>
<dbReference type="PROSITE" id="PS51257">
    <property type="entry name" value="PROKAR_LIPOPROTEIN"/>
    <property type="match status" value="1"/>
</dbReference>
<reference evidence="1 2" key="1">
    <citation type="journal article" date="2018" name="Nat. Biotechnol.">
        <title>A standardized bacterial taxonomy based on genome phylogeny substantially revises the tree of life.</title>
        <authorList>
            <person name="Parks D.H."/>
            <person name="Chuvochina M."/>
            <person name="Waite D.W."/>
            <person name="Rinke C."/>
            <person name="Skarshewski A."/>
            <person name="Chaumeil P.A."/>
            <person name="Hugenholtz P."/>
        </authorList>
    </citation>
    <scope>NUCLEOTIDE SEQUENCE [LARGE SCALE GENOMIC DNA]</scope>
    <source>
        <strain evidence="1">UBA10227</strain>
    </source>
</reference>
<dbReference type="EMBL" id="DPRK01000045">
    <property type="protein sequence ID" value="HCY80591.1"/>
    <property type="molecule type" value="Genomic_DNA"/>
</dbReference>
<protein>
    <recommendedName>
        <fullName evidence="3">NlpE C-terminal OB domain-containing protein</fullName>
    </recommendedName>
</protein>
<sequence length="135" mass="15302">MKKTVILFLIITTLYSCKNDSRTGTTNTENTATEQQTERLTLLTGDFVYYADAAVLQTPQEVYGVVINQKMHELHDMVKGYKTEDTDMVPVEIRGNVIPKPEGEEGWPFRIEIKEIINVSKPNPNKKDIVIGTDK</sequence>
<gene>
    <name evidence="1" type="ORF">DHV22_02785</name>
</gene>
<evidence type="ECO:0008006" key="3">
    <source>
        <dbReference type="Google" id="ProtNLM"/>
    </source>
</evidence>
<name>A0A3D6BMY4_9FLAO</name>
<comment type="caution">
    <text evidence="1">The sequence shown here is derived from an EMBL/GenBank/DDBJ whole genome shotgun (WGS) entry which is preliminary data.</text>
</comment>
<dbReference type="AlphaFoldDB" id="A0A3D6BMY4"/>
<dbReference type="Proteomes" id="UP000263268">
    <property type="component" value="Unassembled WGS sequence"/>
</dbReference>
<organism evidence="1 2">
    <name type="scientific">Xanthomarina gelatinilytica</name>
    <dbReference type="NCBI Taxonomy" id="1137281"/>
    <lineage>
        <taxon>Bacteria</taxon>
        <taxon>Pseudomonadati</taxon>
        <taxon>Bacteroidota</taxon>
        <taxon>Flavobacteriia</taxon>
        <taxon>Flavobacteriales</taxon>
        <taxon>Flavobacteriaceae</taxon>
        <taxon>Xanthomarina</taxon>
    </lineage>
</organism>
<accession>A0A3D6BMY4</accession>
<evidence type="ECO:0000313" key="2">
    <source>
        <dbReference type="Proteomes" id="UP000263268"/>
    </source>
</evidence>
<proteinExistence type="predicted"/>